<evidence type="ECO:0000313" key="8">
    <source>
        <dbReference type="Proteomes" id="UP001321760"/>
    </source>
</evidence>
<evidence type="ECO:0000256" key="2">
    <source>
        <dbReference type="ARBA" id="ARBA00022692"/>
    </source>
</evidence>
<comment type="subcellular location">
    <subcellularLocation>
        <location evidence="1">Membrane</location>
        <topology evidence="1">Multi-pass membrane protein</topology>
    </subcellularLocation>
</comment>
<evidence type="ECO:0000256" key="3">
    <source>
        <dbReference type="ARBA" id="ARBA00022989"/>
    </source>
</evidence>
<gene>
    <name evidence="7" type="ORF">QBC34DRAFT_454287</name>
</gene>
<reference evidence="7" key="1">
    <citation type="journal article" date="2023" name="Mol. Phylogenet. Evol.">
        <title>Genome-scale phylogeny and comparative genomics of the fungal order Sordariales.</title>
        <authorList>
            <person name="Hensen N."/>
            <person name="Bonometti L."/>
            <person name="Westerberg I."/>
            <person name="Brannstrom I.O."/>
            <person name="Guillou S."/>
            <person name="Cros-Aarteil S."/>
            <person name="Calhoun S."/>
            <person name="Haridas S."/>
            <person name="Kuo A."/>
            <person name="Mondo S."/>
            <person name="Pangilinan J."/>
            <person name="Riley R."/>
            <person name="LaButti K."/>
            <person name="Andreopoulos B."/>
            <person name="Lipzen A."/>
            <person name="Chen C."/>
            <person name="Yan M."/>
            <person name="Daum C."/>
            <person name="Ng V."/>
            <person name="Clum A."/>
            <person name="Steindorff A."/>
            <person name="Ohm R.A."/>
            <person name="Martin F."/>
            <person name="Silar P."/>
            <person name="Natvig D.O."/>
            <person name="Lalanne C."/>
            <person name="Gautier V."/>
            <person name="Ament-Velasquez S.L."/>
            <person name="Kruys A."/>
            <person name="Hutchinson M.I."/>
            <person name="Powell A.J."/>
            <person name="Barry K."/>
            <person name="Miller A.N."/>
            <person name="Grigoriev I.V."/>
            <person name="Debuchy R."/>
            <person name="Gladieux P."/>
            <person name="Hiltunen Thoren M."/>
            <person name="Johannesson H."/>
        </authorList>
    </citation>
    <scope>NUCLEOTIDE SEQUENCE</scope>
    <source>
        <strain evidence="7">PSN243</strain>
    </source>
</reference>
<name>A0AAV9GZV3_9PEZI</name>
<keyword evidence="8" id="KW-1185">Reference proteome</keyword>
<evidence type="ECO:0000256" key="4">
    <source>
        <dbReference type="ARBA" id="ARBA00023136"/>
    </source>
</evidence>
<evidence type="ECO:0000256" key="6">
    <source>
        <dbReference type="SAM" id="Phobius"/>
    </source>
</evidence>
<proteinExistence type="predicted"/>
<feature type="transmembrane region" description="Helical" evidence="6">
    <location>
        <begin position="158"/>
        <end position="178"/>
    </location>
</feature>
<dbReference type="Pfam" id="PF04193">
    <property type="entry name" value="PQ-loop"/>
    <property type="match status" value="1"/>
</dbReference>
<evidence type="ECO:0000256" key="1">
    <source>
        <dbReference type="ARBA" id="ARBA00004141"/>
    </source>
</evidence>
<dbReference type="PANTHER" id="PTHR16201:SF37">
    <property type="entry name" value="PQ-LOOP REPEAT-CONTAINING PROTEIN"/>
    <property type="match status" value="1"/>
</dbReference>
<keyword evidence="3 6" id="KW-1133">Transmembrane helix</keyword>
<organism evidence="7 8">
    <name type="scientific">Podospora aff. communis PSN243</name>
    <dbReference type="NCBI Taxonomy" id="3040156"/>
    <lineage>
        <taxon>Eukaryota</taxon>
        <taxon>Fungi</taxon>
        <taxon>Dikarya</taxon>
        <taxon>Ascomycota</taxon>
        <taxon>Pezizomycotina</taxon>
        <taxon>Sordariomycetes</taxon>
        <taxon>Sordariomycetidae</taxon>
        <taxon>Sordariales</taxon>
        <taxon>Podosporaceae</taxon>
        <taxon>Podospora</taxon>
    </lineage>
</organism>
<dbReference type="InterPro" id="IPR051415">
    <property type="entry name" value="LAAT-1"/>
</dbReference>
<dbReference type="Gene3D" id="1.20.1280.290">
    <property type="match status" value="1"/>
</dbReference>
<keyword evidence="4 6" id="KW-0472">Membrane</keyword>
<feature type="region of interest" description="Disordered" evidence="5">
    <location>
        <begin position="306"/>
        <end position="328"/>
    </location>
</feature>
<evidence type="ECO:0008006" key="9">
    <source>
        <dbReference type="Google" id="ProtNLM"/>
    </source>
</evidence>
<keyword evidence="2 6" id="KW-0812">Transmembrane</keyword>
<sequence>MAPQTEIPVVSVPGHCAAYFAVCADGDLQYERAGRKRARDHRYQLWCIQLVPHIWTNWRTKKTDGLPGSMMFLWALCGVPLGAYAVVQNFNLPLQIQPQCFMTLCLVSWVQTLIYHNNWPVWKASVLGAATTACFVGVETALILTLRPIYERGNEGPVLVVGIVAAVVLAAGLLPPYAEIWKRIGRVIGINWVFLTMDWFGAFFSLMALVAQRTFDILGGVLYIICCLLELGIFASHLMFLIRSRDMRKHASEQGKTFDEVIAEHQDQGLPFKFAERGPRKASDKKAGQLRDVGSDDVEWSAVARTETQGRVPPLSAGRDDQLAATGS</sequence>
<dbReference type="EMBL" id="MU865922">
    <property type="protein sequence ID" value="KAK4452887.1"/>
    <property type="molecule type" value="Genomic_DNA"/>
</dbReference>
<accession>A0AAV9GZV3</accession>
<comment type="caution">
    <text evidence="7">The sequence shown here is derived from an EMBL/GenBank/DDBJ whole genome shotgun (WGS) entry which is preliminary data.</text>
</comment>
<feature type="transmembrane region" description="Helical" evidence="6">
    <location>
        <begin position="217"/>
        <end position="242"/>
    </location>
</feature>
<evidence type="ECO:0000256" key="5">
    <source>
        <dbReference type="SAM" id="MobiDB-lite"/>
    </source>
</evidence>
<reference evidence="7" key="2">
    <citation type="submission" date="2023-05" db="EMBL/GenBank/DDBJ databases">
        <authorList>
            <consortium name="Lawrence Berkeley National Laboratory"/>
            <person name="Steindorff A."/>
            <person name="Hensen N."/>
            <person name="Bonometti L."/>
            <person name="Westerberg I."/>
            <person name="Brannstrom I.O."/>
            <person name="Guillou S."/>
            <person name="Cros-Aarteil S."/>
            <person name="Calhoun S."/>
            <person name="Haridas S."/>
            <person name="Kuo A."/>
            <person name="Mondo S."/>
            <person name="Pangilinan J."/>
            <person name="Riley R."/>
            <person name="Labutti K."/>
            <person name="Andreopoulos B."/>
            <person name="Lipzen A."/>
            <person name="Chen C."/>
            <person name="Yanf M."/>
            <person name="Daum C."/>
            <person name="Ng V."/>
            <person name="Clum A."/>
            <person name="Ohm R."/>
            <person name="Martin F."/>
            <person name="Silar P."/>
            <person name="Natvig D."/>
            <person name="Lalanne C."/>
            <person name="Gautier V."/>
            <person name="Ament-Velasquez S.L."/>
            <person name="Kruys A."/>
            <person name="Hutchinson M.I."/>
            <person name="Powell A.J."/>
            <person name="Barry K."/>
            <person name="Miller A.N."/>
            <person name="Grigoriev I.V."/>
            <person name="Debuchy R."/>
            <person name="Gladieux P."/>
            <person name="Thoren M.H."/>
            <person name="Johannesson H."/>
        </authorList>
    </citation>
    <scope>NUCLEOTIDE SEQUENCE</scope>
    <source>
        <strain evidence="7">PSN243</strain>
    </source>
</reference>
<feature type="transmembrane region" description="Helical" evidence="6">
    <location>
        <begin position="190"/>
        <end position="211"/>
    </location>
</feature>
<dbReference type="AlphaFoldDB" id="A0AAV9GZV3"/>
<dbReference type="SMART" id="SM00679">
    <property type="entry name" value="CTNS"/>
    <property type="match status" value="2"/>
</dbReference>
<dbReference type="InterPro" id="IPR006603">
    <property type="entry name" value="PQ-loop_rpt"/>
</dbReference>
<dbReference type="PANTHER" id="PTHR16201">
    <property type="entry name" value="SEVEN TRANSMEMBRANE PROTEIN 1-RELATED"/>
    <property type="match status" value="1"/>
</dbReference>
<evidence type="ECO:0000313" key="7">
    <source>
        <dbReference type="EMBL" id="KAK4452887.1"/>
    </source>
</evidence>
<feature type="transmembrane region" description="Helical" evidence="6">
    <location>
        <begin position="126"/>
        <end position="146"/>
    </location>
</feature>
<protein>
    <recommendedName>
        <fullName evidence="9">PQ loop repeat protein</fullName>
    </recommendedName>
</protein>
<dbReference type="GO" id="GO:0016020">
    <property type="term" value="C:membrane"/>
    <property type="evidence" value="ECO:0007669"/>
    <property type="project" value="UniProtKB-SubCell"/>
</dbReference>
<feature type="transmembrane region" description="Helical" evidence="6">
    <location>
        <begin position="71"/>
        <end position="90"/>
    </location>
</feature>
<dbReference type="Proteomes" id="UP001321760">
    <property type="component" value="Unassembled WGS sequence"/>
</dbReference>